<keyword evidence="1" id="KW-0472">Membrane</keyword>
<proteinExistence type="predicted"/>
<protein>
    <submittedName>
        <fullName evidence="2">Uncharacterized protein</fullName>
    </submittedName>
</protein>
<name>A0AA40V7F9_STUST</name>
<comment type="caution">
    <text evidence="2">The sequence shown here is derived from an EMBL/GenBank/DDBJ whole genome shotgun (WGS) entry which is preliminary data.</text>
</comment>
<evidence type="ECO:0000256" key="1">
    <source>
        <dbReference type="SAM" id="Phobius"/>
    </source>
</evidence>
<dbReference type="RefSeq" id="WP_181122322.1">
    <property type="nucleotide sequence ID" value="NZ_JAAMRD010000020.1"/>
</dbReference>
<dbReference type="EMBL" id="JAAMRD010000020">
    <property type="protein sequence ID" value="MBA1306728.1"/>
    <property type="molecule type" value="Genomic_DNA"/>
</dbReference>
<dbReference type="AlphaFoldDB" id="A0AA40V7F9"/>
<dbReference type="Proteomes" id="UP001138621">
    <property type="component" value="Unassembled WGS sequence"/>
</dbReference>
<gene>
    <name evidence="2" type="ORF">G7024_20225</name>
</gene>
<feature type="transmembrane region" description="Helical" evidence="1">
    <location>
        <begin position="37"/>
        <end position="60"/>
    </location>
</feature>
<keyword evidence="1" id="KW-0812">Transmembrane</keyword>
<evidence type="ECO:0000313" key="3">
    <source>
        <dbReference type="Proteomes" id="UP001138621"/>
    </source>
</evidence>
<sequence length="69" mass="7506">MRKHLALLLATLAGFLVVVVGIAVLDSSTAFWLKLPSWAPILPMACYVGAVMWATSRVIFGVHRRVAGR</sequence>
<reference evidence="2" key="1">
    <citation type="submission" date="2020-02" db="EMBL/GenBank/DDBJ databases">
        <title>Synteny-based analysis reveals conserved mechanism for high triclosan tolerance in Pseudomonas, as well as instances of horizontal transfer.</title>
        <authorList>
            <person name="Mcfarland A.G."/>
            <person name="Bertucci H.K."/>
            <person name="Litmann E."/>
            <person name="Shen J."/>
            <person name="Huttenhower C."/>
            <person name="Hartmann E.M."/>
        </authorList>
    </citation>
    <scope>NUCLEOTIDE SEQUENCE</scope>
    <source>
        <strain evidence="2">109A1</strain>
    </source>
</reference>
<evidence type="ECO:0000313" key="2">
    <source>
        <dbReference type="EMBL" id="MBA1306728.1"/>
    </source>
</evidence>
<keyword evidence="1" id="KW-1133">Transmembrane helix</keyword>
<accession>A0AA40V7F9</accession>
<organism evidence="2 3">
    <name type="scientific">Stutzerimonas stutzeri</name>
    <name type="common">Pseudomonas stutzeri</name>
    <dbReference type="NCBI Taxonomy" id="316"/>
    <lineage>
        <taxon>Bacteria</taxon>
        <taxon>Pseudomonadati</taxon>
        <taxon>Pseudomonadota</taxon>
        <taxon>Gammaproteobacteria</taxon>
        <taxon>Pseudomonadales</taxon>
        <taxon>Pseudomonadaceae</taxon>
        <taxon>Stutzerimonas</taxon>
    </lineage>
</organism>